<evidence type="ECO:0000256" key="2">
    <source>
        <dbReference type="PROSITE-ProRule" id="PRU00335"/>
    </source>
</evidence>
<dbReference type="InterPro" id="IPR001647">
    <property type="entry name" value="HTH_TetR"/>
</dbReference>
<dbReference type="EMBL" id="JANJZL010000002">
    <property type="protein sequence ID" value="MCR2043387.1"/>
    <property type="molecule type" value="Genomic_DNA"/>
</dbReference>
<evidence type="ECO:0000256" key="1">
    <source>
        <dbReference type="ARBA" id="ARBA00023125"/>
    </source>
</evidence>
<protein>
    <submittedName>
        <fullName evidence="4">TetR/AcrR family transcriptional regulator</fullName>
    </submittedName>
</protein>
<keyword evidence="5" id="KW-1185">Reference proteome</keyword>
<dbReference type="PANTHER" id="PTHR43479:SF11">
    <property type="entry name" value="ACREF_ENVCD OPERON REPRESSOR-RELATED"/>
    <property type="match status" value="1"/>
</dbReference>
<organism evidence="4 5">
    <name type="scientific">Anaerosalibacter massiliensis</name>
    <dbReference type="NCBI Taxonomy" id="1347392"/>
    <lineage>
        <taxon>Bacteria</taxon>
        <taxon>Bacillati</taxon>
        <taxon>Bacillota</taxon>
        <taxon>Tissierellia</taxon>
        <taxon>Tissierellales</taxon>
        <taxon>Sporanaerobacteraceae</taxon>
        <taxon>Anaerosalibacter</taxon>
    </lineage>
</organism>
<dbReference type="RefSeq" id="WP_257490273.1">
    <property type="nucleotide sequence ID" value="NZ_JANJZL010000002.1"/>
</dbReference>
<evidence type="ECO:0000259" key="3">
    <source>
        <dbReference type="PROSITE" id="PS50977"/>
    </source>
</evidence>
<name>A0A9X2ME96_9FIRM</name>
<evidence type="ECO:0000313" key="4">
    <source>
        <dbReference type="EMBL" id="MCR2043387.1"/>
    </source>
</evidence>
<dbReference type="Pfam" id="PF00440">
    <property type="entry name" value="TetR_N"/>
    <property type="match status" value="1"/>
</dbReference>
<feature type="domain" description="HTH tetR-type" evidence="3">
    <location>
        <begin position="8"/>
        <end position="69"/>
    </location>
</feature>
<gene>
    <name evidence="4" type="ORF">NSA23_04565</name>
</gene>
<reference evidence="4" key="1">
    <citation type="submission" date="2022-07" db="EMBL/GenBank/DDBJ databases">
        <title>Enhanced cultured diversity of the mouse gut microbiota enables custom-made synthetic communities.</title>
        <authorList>
            <person name="Afrizal A."/>
        </authorList>
    </citation>
    <scope>NUCLEOTIDE SEQUENCE</scope>
    <source>
        <strain evidence="4">DSM 29482</strain>
    </source>
</reference>
<dbReference type="InterPro" id="IPR009057">
    <property type="entry name" value="Homeodomain-like_sf"/>
</dbReference>
<keyword evidence="1 2" id="KW-0238">DNA-binding</keyword>
<feature type="DNA-binding region" description="H-T-H motif" evidence="2">
    <location>
        <begin position="32"/>
        <end position="51"/>
    </location>
</feature>
<comment type="caution">
    <text evidence="4">The sequence shown here is derived from an EMBL/GenBank/DDBJ whole genome shotgun (WGS) entry which is preliminary data.</text>
</comment>
<sequence>MARNKYPEETIERILDVSLELFIQKGYENTSIQDIVNNLGGLSKDAIYHHFKSKEEILEAVSKRIYSSTKTSMLSIINSRELTGLKKLRKIFKYSIENSNQDLMFPDSPKLWDNPNLLVMQMKELMEDIVPNYMQPIIEQGLQDGSIKTDYPKELAEVIILLFNIWINPLVYDVPVEELINKIKFCDILFKGMGIDILNENMCEKIIKLKTLSTR</sequence>
<evidence type="ECO:0000313" key="5">
    <source>
        <dbReference type="Proteomes" id="UP001142078"/>
    </source>
</evidence>
<dbReference type="Gene3D" id="1.10.357.10">
    <property type="entry name" value="Tetracycline Repressor, domain 2"/>
    <property type="match status" value="1"/>
</dbReference>
<dbReference type="PANTHER" id="PTHR43479">
    <property type="entry name" value="ACREF/ENVCD OPERON REPRESSOR-RELATED"/>
    <property type="match status" value="1"/>
</dbReference>
<dbReference type="SUPFAM" id="SSF46689">
    <property type="entry name" value="Homeodomain-like"/>
    <property type="match status" value="1"/>
</dbReference>
<dbReference type="AlphaFoldDB" id="A0A9X2ME96"/>
<dbReference type="PROSITE" id="PS50977">
    <property type="entry name" value="HTH_TETR_2"/>
    <property type="match status" value="1"/>
</dbReference>
<proteinExistence type="predicted"/>
<accession>A0A9X2ME96</accession>
<dbReference type="GO" id="GO:0003677">
    <property type="term" value="F:DNA binding"/>
    <property type="evidence" value="ECO:0007669"/>
    <property type="project" value="UniProtKB-UniRule"/>
</dbReference>
<dbReference type="InterPro" id="IPR050624">
    <property type="entry name" value="HTH-type_Tx_Regulator"/>
</dbReference>
<dbReference type="Proteomes" id="UP001142078">
    <property type="component" value="Unassembled WGS sequence"/>
</dbReference>